<accession>A0A2V1GRL2</accession>
<evidence type="ECO:0000256" key="5">
    <source>
        <dbReference type="ARBA" id="ARBA00021843"/>
    </source>
</evidence>
<evidence type="ECO:0000256" key="1">
    <source>
        <dbReference type="ARBA" id="ARBA00001585"/>
    </source>
</evidence>
<dbReference type="InterPro" id="IPR013595">
    <property type="entry name" value="Pept_S33_TAP-like_C"/>
</dbReference>
<keyword evidence="6" id="KW-0031">Aminopeptidase</keyword>
<dbReference type="PROSITE" id="PS51257">
    <property type="entry name" value="PROKAR_LIPOPROTEIN"/>
    <property type="match status" value="1"/>
</dbReference>
<evidence type="ECO:0000256" key="10">
    <source>
        <dbReference type="ARBA" id="ARBA00029605"/>
    </source>
</evidence>
<dbReference type="GO" id="GO:0005737">
    <property type="term" value="C:cytoplasm"/>
    <property type="evidence" value="ECO:0007669"/>
    <property type="project" value="UniProtKB-SubCell"/>
</dbReference>
<evidence type="ECO:0000259" key="13">
    <source>
        <dbReference type="Pfam" id="PF08386"/>
    </source>
</evidence>
<comment type="similarity">
    <text evidence="3">Belongs to the peptidase S33 family.</text>
</comment>
<evidence type="ECO:0000256" key="8">
    <source>
        <dbReference type="ARBA" id="ARBA00022670"/>
    </source>
</evidence>
<dbReference type="Pfam" id="PF00561">
    <property type="entry name" value="Abhydrolase_1"/>
    <property type="match status" value="1"/>
</dbReference>
<keyword evidence="8" id="KW-0645">Protease</keyword>
<evidence type="ECO:0000313" key="14">
    <source>
        <dbReference type="EMBL" id="PVZ63407.1"/>
    </source>
</evidence>
<dbReference type="InterPro" id="IPR000073">
    <property type="entry name" value="AB_hydrolase_1"/>
</dbReference>
<comment type="catalytic activity">
    <reaction evidence="1">
        <text>Release of N-terminal proline from a peptide.</text>
        <dbReference type="EC" id="3.4.11.5"/>
    </reaction>
</comment>
<dbReference type="PRINTS" id="PR00793">
    <property type="entry name" value="PROAMNOPTASE"/>
</dbReference>
<dbReference type="PANTHER" id="PTHR43722:SF1">
    <property type="entry name" value="PROLINE IMINOPEPTIDASE"/>
    <property type="match status" value="1"/>
</dbReference>
<keyword evidence="9 14" id="KW-0378">Hydrolase</keyword>
<evidence type="ECO:0000256" key="4">
    <source>
        <dbReference type="ARBA" id="ARBA00012568"/>
    </source>
</evidence>
<dbReference type="SUPFAM" id="SSF53474">
    <property type="entry name" value="alpha/beta-Hydrolases"/>
    <property type="match status" value="1"/>
</dbReference>
<feature type="domain" description="AB hydrolase-1" evidence="12">
    <location>
        <begin position="95"/>
        <end position="262"/>
    </location>
</feature>
<dbReference type="InterPro" id="IPR029058">
    <property type="entry name" value="AB_hydrolase_fold"/>
</dbReference>
<keyword evidence="11" id="KW-0732">Signal</keyword>
<evidence type="ECO:0000256" key="9">
    <source>
        <dbReference type="ARBA" id="ARBA00022801"/>
    </source>
</evidence>
<evidence type="ECO:0000256" key="11">
    <source>
        <dbReference type="SAM" id="SignalP"/>
    </source>
</evidence>
<comment type="subcellular location">
    <subcellularLocation>
        <location evidence="2">Cytoplasm</location>
    </subcellularLocation>
</comment>
<evidence type="ECO:0000256" key="3">
    <source>
        <dbReference type="ARBA" id="ARBA00010088"/>
    </source>
</evidence>
<dbReference type="Gene3D" id="3.40.50.1820">
    <property type="entry name" value="alpha/beta hydrolase"/>
    <property type="match status" value="1"/>
</dbReference>
<dbReference type="GO" id="GO:0006508">
    <property type="term" value="P:proteolysis"/>
    <property type="evidence" value="ECO:0007669"/>
    <property type="project" value="UniProtKB-KW"/>
</dbReference>
<protein>
    <recommendedName>
        <fullName evidence="5">Proline iminopeptidase</fullName>
        <ecNumber evidence="4">3.4.11.5</ecNumber>
    </recommendedName>
    <alternativeName>
        <fullName evidence="10">Prolyl aminopeptidase</fullName>
    </alternativeName>
</protein>
<dbReference type="GO" id="GO:0004177">
    <property type="term" value="F:aminopeptidase activity"/>
    <property type="evidence" value="ECO:0007669"/>
    <property type="project" value="UniProtKB-KW"/>
</dbReference>
<evidence type="ECO:0000313" key="15">
    <source>
        <dbReference type="Proteomes" id="UP000244906"/>
    </source>
</evidence>
<keyword evidence="7" id="KW-0963">Cytoplasm</keyword>
<evidence type="ECO:0000256" key="2">
    <source>
        <dbReference type="ARBA" id="ARBA00004496"/>
    </source>
</evidence>
<comment type="caution">
    <text evidence="14">The sequence shown here is derived from an EMBL/GenBank/DDBJ whole genome shotgun (WGS) entry which is preliminary data.</text>
</comment>
<evidence type="ECO:0000259" key="12">
    <source>
        <dbReference type="Pfam" id="PF00561"/>
    </source>
</evidence>
<feature type="chain" id="PRO_5016059413" description="Proline iminopeptidase" evidence="11">
    <location>
        <begin position="24"/>
        <end position="480"/>
    </location>
</feature>
<keyword evidence="15" id="KW-1185">Reference proteome</keyword>
<organism evidence="14 15">
    <name type="scientific">Pelagibaculum spongiae</name>
    <dbReference type="NCBI Taxonomy" id="2080658"/>
    <lineage>
        <taxon>Bacteria</taxon>
        <taxon>Pseudomonadati</taxon>
        <taxon>Pseudomonadota</taxon>
        <taxon>Gammaproteobacteria</taxon>
        <taxon>Oceanospirillales</taxon>
        <taxon>Pelagibaculum</taxon>
    </lineage>
</organism>
<dbReference type="Pfam" id="PF08386">
    <property type="entry name" value="Abhydrolase_4"/>
    <property type="match status" value="1"/>
</dbReference>
<dbReference type="RefSeq" id="WP_116689102.1">
    <property type="nucleotide sequence ID" value="NZ_CAWNYD010000016.1"/>
</dbReference>
<dbReference type="EMBL" id="QDDL01000016">
    <property type="protein sequence ID" value="PVZ63407.1"/>
    <property type="molecule type" value="Genomic_DNA"/>
</dbReference>
<dbReference type="InterPro" id="IPR005944">
    <property type="entry name" value="Pro_iminopeptidase"/>
</dbReference>
<dbReference type="EC" id="3.4.11.5" evidence="4"/>
<proteinExistence type="inferred from homology"/>
<feature type="signal peptide" evidence="11">
    <location>
        <begin position="1"/>
        <end position="23"/>
    </location>
</feature>
<reference evidence="14 15" key="1">
    <citation type="submission" date="2018-04" db="EMBL/GenBank/DDBJ databases">
        <title>Thalassorhabdus spongiae gen. nov., sp. nov., isolated from a marine sponge in South-West Iceland.</title>
        <authorList>
            <person name="Knobloch S."/>
            <person name="Daussin A."/>
            <person name="Johannsson R."/>
            <person name="Marteinsson V.T."/>
        </authorList>
    </citation>
    <scope>NUCLEOTIDE SEQUENCE [LARGE SCALE GENOMIC DNA]</scope>
    <source>
        <strain evidence="14 15">Hp12</strain>
    </source>
</reference>
<name>A0A2V1GRL2_9GAMM</name>
<sequence length="480" mass="51977">MNKNHIKLIACAIVATSALSACSDSSKTVTKSYRSIDCEQMLSTEQMASLTPSSSCGFLSVPEIHAIYGEPASEKNIEIAVVKLASTSSSKKSDPVVYLEGGPGGSAIASISRIARSATFLDERDVYLVDQRGTGYSRPALFCTEYSGEAGTPDELRACKARLEGLGANLNAYNSIHNAMDFIQLRKSLGIPEWNIYGISYGTRLATTIIRENNEGIRSVILDGVFPIEVNGLSDTSWSNYESLNQILINCNNSTDCSAIEFYNTVESILARMHNAGMIEESRVFIQNLINFSAEPTITDYLSAVNADISSYALILEEDESESGSENIFYNAMGLSTVCAEEYYFLGQSVLNDNSEGWSEAAQITINGMYHMGFDDISCEAWDVAGANDIEKQAVSSNLPVLILNGTNDTQTPVAWGNLVAQNLTNSQSATNPRGGHGQLFADEACFEELASAFIKNPNHIVDQSCVLDIPAVSYDPLDN</sequence>
<dbReference type="PANTHER" id="PTHR43722">
    <property type="entry name" value="PROLINE IMINOPEPTIDASE"/>
    <property type="match status" value="1"/>
</dbReference>
<evidence type="ECO:0000256" key="7">
    <source>
        <dbReference type="ARBA" id="ARBA00022490"/>
    </source>
</evidence>
<feature type="domain" description="Peptidase S33 tripeptidyl aminopeptidase-like C-terminal" evidence="13">
    <location>
        <begin position="377"/>
        <end position="460"/>
    </location>
</feature>
<dbReference type="Proteomes" id="UP000244906">
    <property type="component" value="Unassembled WGS sequence"/>
</dbReference>
<dbReference type="AlphaFoldDB" id="A0A2V1GRL2"/>
<dbReference type="OrthoDB" id="9796770at2"/>
<evidence type="ECO:0000256" key="6">
    <source>
        <dbReference type="ARBA" id="ARBA00022438"/>
    </source>
</evidence>
<dbReference type="InterPro" id="IPR002410">
    <property type="entry name" value="Peptidase_S33"/>
</dbReference>
<gene>
    <name evidence="14" type="ORF">DC094_21085</name>
</gene>